<organism evidence="10 11">
    <name type="scientific">Stenotrophomonas acidaminiphila</name>
    <dbReference type="NCBI Taxonomy" id="128780"/>
    <lineage>
        <taxon>Bacteria</taxon>
        <taxon>Pseudomonadati</taxon>
        <taxon>Pseudomonadota</taxon>
        <taxon>Gammaproteobacteria</taxon>
        <taxon>Lysobacterales</taxon>
        <taxon>Lysobacteraceae</taxon>
        <taxon>Stenotrophomonas</taxon>
    </lineage>
</organism>
<comment type="function">
    <text evidence="1">Needed for flagellar regrowth and assembly.</text>
</comment>
<dbReference type="Gene3D" id="3.30.2320.30">
    <property type="entry name" value="ATP synthase, E subunit, C-terminal"/>
    <property type="match status" value="1"/>
</dbReference>
<dbReference type="InterPro" id="IPR018035">
    <property type="entry name" value="Flagellar_FliH/T3SS_HrpE"/>
</dbReference>
<dbReference type="Proteomes" id="UP000061010">
    <property type="component" value="Chromosome"/>
</dbReference>
<evidence type="ECO:0000256" key="7">
    <source>
        <dbReference type="ARBA" id="ARBA00023225"/>
    </source>
</evidence>
<feature type="region of interest" description="Disordered" evidence="8">
    <location>
        <begin position="18"/>
        <end position="44"/>
    </location>
</feature>
<keyword evidence="10" id="KW-0966">Cell projection</keyword>
<evidence type="ECO:0000256" key="2">
    <source>
        <dbReference type="ARBA" id="ARBA00006602"/>
    </source>
</evidence>
<dbReference type="PANTHER" id="PTHR34982">
    <property type="entry name" value="YOP PROTEINS TRANSLOCATION PROTEIN L"/>
    <property type="match status" value="1"/>
</dbReference>
<dbReference type="AlphaFoldDB" id="A0A0S1B070"/>
<dbReference type="PANTHER" id="PTHR34982:SF1">
    <property type="entry name" value="FLAGELLAR ASSEMBLY PROTEIN FLIH"/>
    <property type="match status" value="1"/>
</dbReference>
<dbReference type="InterPro" id="IPR038495">
    <property type="entry name" value="ATPase_E_C"/>
</dbReference>
<evidence type="ECO:0000256" key="8">
    <source>
        <dbReference type="SAM" id="MobiDB-lite"/>
    </source>
</evidence>
<dbReference type="RefSeq" id="WP_054665813.1">
    <property type="nucleotide sequence ID" value="NZ_CP125110.1"/>
</dbReference>
<proteinExistence type="inferred from homology"/>
<dbReference type="OrthoDB" id="6023037at2"/>
<dbReference type="EMBL" id="CP012900">
    <property type="protein sequence ID" value="ALJ28347.1"/>
    <property type="molecule type" value="Genomic_DNA"/>
</dbReference>
<reference evidence="10 11" key="1">
    <citation type="journal article" date="2015" name="Genome Announc.">
        <title>Complete Genome Sequencing of Stenotrophomonas acidaminiphila ZAC14D2_NAIMI4_2, a Multidrug-Resistant Strain Isolated from Sediments of a Polluted River in Mexico, Uncovers New Antibiotic Resistance Genes and a Novel Class-II Lasso Peptide Biosynthesis Gene Cluster.</title>
        <authorList>
            <person name="Vinuesa P."/>
            <person name="Ochoa-Sanchez L.E."/>
        </authorList>
    </citation>
    <scope>NUCLEOTIDE SEQUENCE [LARGE SCALE GENOMIC DNA]</scope>
    <source>
        <strain evidence="10 11">ZAC14D2_NAIMI4_2</strain>
    </source>
</reference>
<protein>
    <recommendedName>
        <fullName evidence="3">Flagellar assembly protein FliH</fullName>
    </recommendedName>
</protein>
<gene>
    <name evidence="10" type="primary">fliH</name>
    <name evidence="10" type="ORF">AOT14_19700</name>
</gene>
<name>A0A0S1B070_9GAMM</name>
<dbReference type="PATRIC" id="fig|128780.6.peg.1979"/>
<keyword evidence="10" id="KW-0282">Flagellum</keyword>
<feature type="domain" description="Flagellar assembly protein FliH/Type III secretion system HrpE" evidence="9">
    <location>
        <begin position="82"/>
        <end position="201"/>
    </location>
</feature>
<evidence type="ECO:0000259" key="9">
    <source>
        <dbReference type="Pfam" id="PF02108"/>
    </source>
</evidence>
<dbReference type="GO" id="GO:0044781">
    <property type="term" value="P:bacterial-type flagellum organization"/>
    <property type="evidence" value="ECO:0007669"/>
    <property type="project" value="UniProtKB-KW"/>
</dbReference>
<dbReference type="Pfam" id="PF02108">
    <property type="entry name" value="FliH"/>
    <property type="match status" value="1"/>
</dbReference>
<keyword evidence="5" id="KW-1005">Bacterial flagellum biogenesis</keyword>
<keyword evidence="10" id="KW-0969">Cilium</keyword>
<keyword evidence="4" id="KW-0813">Transport</keyword>
<dbReference type="GO" id="GO:0005829">
    <property type="term" value="C:cytosol"/>
    <property type="evidence" value="ECO:0007669"/>
    <property type="project" value="TreeGrafter"/>
</dbReference>
<keyword evidence="11" id="KW-1185">Reference proteome</keyword>
<evidence type="ECO:0000313" key="10">
    <source>
        <dbReference type="EMBL" id="ALJ28347.1"/>
    </source>
</evidence>
<dbReference type="InterPro" id="IPR051472">
    <property type="entry name" value="T3SS_Stator/FliH"/>
</dbReference>
<keyword evidence="6" id="KW-0653">Protein transport</keyword>
<evidence type="ECO:0000256" key="4">
    <source>
        <dbReference type="ARBA" id="ARBA00022448"/>
    </source>
</evidence>
<evidence type="ECO:0000256" key="5">
    <source>
        <dbReference type="ARBA" id="ARBA00022795"/>
    </source>
</evidence>
<keyword evidence="7" id="KW-1006">Bacterial flagellum protein export</keyword>
<dbReference type="KEGG" id="sacz:AOT14_19700"/>
<accession>A0A0S1B070</accession>
<evidence type="ECO:0000256" key="1">
    <source>
        <dbReference type="ARBA" id="ARBA00003041"/>
    </source>
</evidence>
<sequence>MSPVVRWMAPDLTVAQASAQDLADGYPADAPDMPPEPLLQPPTLEEVQAIQDAARQEGLEQGHAEGHAEGLAQGQAEVRRLVAQIEGILDNFSRPLLRLEGEVVAALGELSVRVAGQLLGRAYQAEPALLQELVNEALEAVGGSSREVEVRLHPDDIAALAPLLKLAPGQRLSPDPGLSRGDLRVHAESVRIDGTLEARLRAALSTVMRKAGASQ</sequence>
<evidence type="ECO:0000256" key="6">
    <source>
        <dbReference type="ARBA" id="ARBA00022927"/>
    </source>
</evidence>
<evidence type="ECO:0000256" key="3">
    <source>
        <dbReference type="ARBA" id="ARBA00016507"/>
    </source>
</evidence>
<dbReference type="GO" id="GO:0015031">
    <property type="term" value="P:protein transport"/>
    <property type="evidence" value="ECO:0007669"/>
    <property type="project" value="UniProtKB-KW"/>
</dbReference>
<evidence type="ECO:0000313" key="11">
    <source>
        <dbReference type="Proteomes" id="UP000061010"/>
    </source>
</evidence>
<comment type="similarity">
    <text evidence="2">Belongs to the FliH family.</text>
</comment>